<dbReference type="GO" id="GO:0016020">
    <property type="term" value="C:membrane"/>
    <property type="evidence" value="ECO:0007669"/>
    <property type="project" value="TreeGrafter"/>
</dbReference>
<feature type="transmembrane region" description="Helical" evidence="1">
    <location>
        <begin position="6"/>
        <end position="24"/>
    </location>
</feature>
<feature type="transmembrane region" description="Helical" evidence="1">
    <location>
        <begin position="188"/>
        <end position="205"/>
    </location>
</feature>
<dbReference type="Proteomes" id="UP000276905">
    <property type="component" value="Unassembled WGS sequence"/>
</dbReference>
<feature type="transmembrane region" description="Helical" evidence="1">
    <location>
        <begin position="134"/>
        <end position="153"/>
    </location>
</feature>
<proteinExistence type="predicted"/>
<evidence type="ECO:0000313" key="3">
    <source>
        <dbReference type="EMBL" id="RSO60937.1"/>
    </source>
</evidence>
<keyword evidence="1" id="KW-0812">Transmembrane</keyword>
<organism evidence="3 4">
    <name type="scientific">Acinetobacter lactucae</name>
    <dbReference type="NCBI Taxonomy" id="1785128"/>
    <lineage>
        <taxon>Bacteria</taxon>
        <taxon>Pseudomonadati</taxon>
        <taxon>Pseudomonadota</taxon>
        <taxon>Gammaproteobacteria</taxon>
        <taxon>Moraxellales</taxon>
        <taxon>Moraxellaceae</taxon>
        <taxon>Acinetobacter</taxon>
        <taxon>Acinetobacter calcoaceticus/baumannii complex</taxon>
    </lineage>
</organism>
<dbReference type="PANTHER" id="PTHR32251:SF17">
    <property type="entry name" value="STEROID 5-ALPHA REDUCTASE C-TERMINAL DOMAIN-CONTAINING PROTEIN"/>
    <property type="match status" value="1"/>
</dbReference>
<dbReference type="EMBL" id="JADWNO010000001">
    <property type="protein sequence ID" value="MBJ8436112.1"/>
    <property type="molecule type" value="Genomic_DNA"/>
</dbReference>
<accession>A0A151YMR4</accession>
<sequence length="259" mass="30567">MFWNLLILDLMIMLLSWLLATANGRAGIVDAAWSFCLAVNIIVSSLLISVAPVEVRIFIGVFSGLWFLRLFWHLLRRYQSEQKEDGRYANMRKAMGKFQHIGFLLFFIFQTLLVLLFFLPMWTLLNVEATLWSSGYKFALVIAAVIMAIAFIGEQIADQQLYRFKLNPDHRGKTMDQGLWRYSRHPNYFFEWLHWFAYPIIGLAVGQYLLWIYPLLMWLFLYYVTGIPFSEKQAIKSRGQNYLDYQQKTSMFIPRKPKK</sequence>
<reference evidence="3 4" key="1">
    <citation type="submission" date="2018-10" db="EMBL/GenBank/DDBJ databases">
        <title>GWAS and RNA-Seq identify cryptic mechanisms of antimicrobial resistance in Acinetobacter baumannii.</title>
        <authorList>
            <person name="Sahl J.W."/>
        </authorList>
    </citation>
    <scope>NUCLEOTIDE SEQUENCE [LARGE SCALE GENOMIC DNA]</scope>
    <source>
        <strain evidence="3 4">TG41018</strain>
    </source>
</reference>
<evidence type="ECO:0000313" key="5">
    <source>
        <dbReference type="Proteomes" id="UP000808699"/>
    </source>
</evidence>
<keyword evidence="5" id="KW-1185">Reference proteome</keyword>
<feature type="transmembrane region" description="Helical" evidence="1">
    <location>
        <begin position="101"/>
        <end position="122"/>
    </location>
</feature>
<dbReference type="PANTHER" id="PTHR32251">
    <property type="entry name" value="3-OXO-5-ALPHA-STEROID 4-DEHYDROGENASE"/>
    <property type="match status" value="1"/>
</dbReference>
<dbReference type="Gene3D" id="1.20.120.1630">
    <property type="match status" value="1"/>
</dbReference>
<dbReference type="PROSITE" id="PS50244">
    <property type="entry name" value="S5A_REDUCTASE"/>
    <property type="match status" value="1"/>
</dbReference>
<dbReference type="RefSeq" id="WP_062849938.1">
    <property type="nucleotide sequence ID" value="NZ_CP162643.1"/>
</dbReference>
<dbReference type="AlphaFoldDB" id="A0A151YMR4"/>
<name>A0A151YMR4_9GAMM</name>
<feature type="transmembrane region" description="Helical" evidence="1">
    <location>
        <begin position="31"/>
        <end position="51"/>
    </location>
</feature>
<reference evidence="2 5" key="2">
    <citation type="submission" date="2020-11" db="EMBL/GenBank/DDBJ databases">
        <title>Enhanced detection system for hospital associated transmission using whole genome sequencing surveillance.</title>
        <authorList>
            <person name="Harrison L.H."/>
            <person name="Van Tyne D."/>
            <person name="Marsh J.W."/>
            <person name="Griffith M.P."/>
            <person name="Snyder D.J."/>
            <person name="Cooper V.S."/>
            <person name="Mustapha M."/>
        </authorList>
    </citation>
    <scope>NUCLEOTIDE SEQUENCE [LARGE SCALE GENOMIC DNA]</scope>
    <source>
        <strain evidence="2 5">ACIN00241</strain>
    </source>
</reference>
<evidence type="ECO:0000256" key="1">
    <source>
        <dbReference type="SAM" id="Phobius"/>
    </source>
</evidence>
<protein>
    <submittedName>
        <fullName evidence="3">DUF1295 domain-containing protein</fullName>
    </submittedName>
</protein>
<dbReference type="InterPro" id="IPR010721">
    <property type="entry name" value="UstE-like"/>
</dbReference>
<keyword evidence="1" id="KW-0472">Membrane</keyword>
<dbReference type="EMBL" id="RFES01000001">
    <property type="protein sequence ID" value="RSO60937.1"/>
    <property type="molecule type" value="Genomic_DNA"/>
</dbReference>
<dbReference type="Pfam" id="PF06966">
    <property type="entry name" value="DUF1295"/>
    <property type="match status" value="1"/>
</dbReference>
<comment type="caution">
    <text evidence="3">The sequence shown here is derived from an EMBL/GenBank/DDBJ whole genome shotgun (WGS) entry which is preliminary data.</text>
</comment>
<gene>
    <name evidence="3" type="ORF">EA756_02310</name>
    <name evidence="2" type="ORF">I6M64_02135</name>
</gene>
<keyword evidence="1" id="KW-1133">Transmembrane helix</keyword>
<dbReference type="Proteomes" id="UP000808699">
    <property type="component" value="Unassembled WGS sequence"/>
</dbReference>
<feature type="transmembrane region" description="Helical" evidence="1">
    <location>
        <begin position="57"/>
        <end position="75"/>
    </location>
</feature>
<evidence type="ECO:0000313" key="4">
    <source>
        <dbReference type="Proteomes" id="UP000276905"/>
    </source>
</evidence>
<evidence type="ECO:0000313" key="2">
    <source>
        <dbReference type="EMBL" id="MBJ8436112.1"/>
    </source>
</evidence>